<keyword evidence="3" id="KW-1185">Reference proteome</keyword>
<comment type="caution">
    <text evidence="2">The sequence shown here is derived from an EMBL/GenBank/DDBJ whole genome shotgun (WGS) entry which is preliminary data.</text>
</comment>
<evidence type="ECO:0000313" key="2">
    <source>
        <dbReference type="EMBL" id="MED6200409.1"/>
    </source>
</evidence>
<reference evidence="2 3" key="1">
    <citation type="journal article" date="2023" name="Plants (Basel)">
        <title>Bridging the Gap: Combining Genomics and Transcriptomics Approaches to Understand Stylosanthes scabra, an Orphan Legume from the Brazilian Caatinga.</title>
        <authorList>
            <person name="Ferreira-Neto J.R.C."/>
            <person name="da Silva M.D."/>
            <person name="Binneck E."/>
            <person name="de Melo N.F."/>
            <person name="da Silva R.H."/>
            <person name="de Melo A.L.T.M."/>
            <person name="Pandolfi V."/>
            <person name="Bustamante F.O."/>
            <person name="Brasileiro-Vidal A.C."/>
            <person name="Benko-Iseppon A.M."/>
        </authorList>
    </citation>
    <scope>NUCLEOTIDE SEQUENCE [LARGE SCALE GENOMIC DNA]</scope>
    <source>
        <tissue evidence="2">Leaves</tissue>
    </source>
</reference>
<sequence length="115" mass="12506">MGGKECLDLHGRPLPNKYGNGGESRLEGRSRSHNKQYNWVRVQPAFKLVAIFDPVISRCTLANLLPQTREISEEKILASASAISTSTVIAGAFCLLPVTTLSSTSRRAATVSPFF</sequence>
<gene>
    <name evidence="2" type="ORF">PIB30_084775</name>
</gene>
<organism evidence="2 3">
    <name type="scientific">Stylosanthes scabra</name>
    <dbReference type="NCBI Taxonomy" id="79078"/>
    <lineage>
        <taxon>Eukaryota</taxon>
        <taxon>Viridiplantae</taxon>
        <taxon>Streptophyta</taxon>
        <taxon>Embryophyta</taxon>
        <taxon>Tracheophyta</taxon>
        <taxon>Spermatophyta</taxon>
        <taxon>Magnoliopsida</taxon>
        <taxon>eudicotyledons</taxon>
        <taxon>Gunneridae</taxon>
        <taxon>Pentapetalae</taxon>
        <taxon>rosids</taxon>
        <taxon>fabids</taxon>
        <taxon>Fabales</taxon>
        <taxon>Fabaceae</taxon>
        <taxon>Papilionoideae</taxon>
        <taxon>50 kb inversion clade</taxon>
        <taxon>dalbergioids sensu lato</taxon>
        <taxon>Dalbergieae</taxon>
        <taxon>Pterocarpus clade</taxon>
        <taxon>Stylosanthes</taxon>
    </lineage>
</organism>
<proteinExistence type="predicted"/>
<feature type="region of interest" description="Disordered" evidence="1">
    <location>
        <begin position="10"/>
        <end position="31"/>
    </location>
</feature>
<dbReference type="Proteomes" id="UP001341840">
    <property type="component" value="Unassembled WGS sequence"/>
</dbReference>
<evidence type="ECO:0000313" key="3">
    <source>
        <dbReference type="Proteomes" id="UP001341840"/>
    </source>
</evidence>
<name>A0ABU6XS13_9FABA</name>
<evidence type="ECO:0000256" key="1">
    <source>
        <dbReference type="SAM" id="MobiDB-lite"/>
    </source>
</evidence>
<dbReference type="EMBL" id="JASCZI010212835">
    <property type="protein sequence ID" value="MED6200409.1"/>
    <property type="molecule type" value="Genomic_DNA"/>
</dbReference>
<accession>A0ABU6XS13</accession>
<protein>
    <submittedName>
        <fullName evidence="2">Uncharacterized protein</fullName>
    </submittedName>
</protein>